<keyword evidence="4" id="KW-1185">Reference proteome</keyword>
<comment type="caution">
    <text evidence="3">The sequence shown here is derived from an EMBL/GenBank/DDBJ whole genome shotgun (WGS) entry which is preliminary data.</text>
</comment>
<evidence type="ECO:0000313" key="3">
    <source>
        <dbReference type="EMBL" id="MFC6766131.1"/>
    </source>
</evidence>
<dbReference type="RefSeq" id="WP_273739122.1">
    <property type="nucleotide sequence ID" value="NZ_JAQIVI010000214.1"/>
</dbReference>
<dbReference type="Proteomes" id="UP001596383">
    <property type="component" value="Unassembled WGS sequence"/>
</dbReference>
<evidence type="ECO:0000313" key="4">
    <source>
        <dbReference type="Proteomes" id="UP001596383"/>
    </source>
</evidence>
<dbReference type="PANTHER" id="PTHR35342:SF5">
    <property type="entry name" value="TRICARBOXYLIC TRANSPORT PROTEIN"/>
    <property type="match status" value="1"/>
</dbReference>
<feature type="transmembrane region" description="Helical" evidence="1">
    <location>
        <begin position="148"/>
        <end position="168"/>
    </location>
</feature>
<feature type="transmembrane region" description="Helical" evidence="1">
    <location>
        <begin position="175"/>
        <end position="194"/>
    </location>
</feature>
<reference evidence="3 4" key="1">
    <citation type="journal article" date="2019" name="Int. J. Syst. Evol. Microbiol.">
        <title>The Global Catalogue of Microorganisms (GCM) 10K type strain sequencing project: providing services to taxonomists for standard genome sequencing and annotation.</title>
        <authorList>
            <consortium name="The Broad Institute Genomics Platform"/>
            <consortium name="The Broad Institute Genome Sequencing Center for Infectious Disease"/>
            <person name="Wu L."/>
            <person name="Ma J."/>
        </authorList>
    </citation>
    <scope>NUCLEOTIDE SEQUENCE [LARGE SCALE GENOMIC DNA]</scope>
    <source>
        <strain evidence="3 4">LMG 29247</strain>
    </source>
</reference>
<feature type="transmembrane region" description="Helical" evidence="1">
    <location>
        <begin position="323"/>
        <end position="346"/>
    </location>
</feature>
<feature type="transmembrane region" description="Helical" evidence="1">
    <location>
        <begin position="358"/>
        <end position="380"/>
    </location>
</feature>
<dbReference type="PANTHER" id="PTHR35342">
    <property type="entry name" value="TRICARBOXYLIC TRANSPORT PROTEIN"/>
    <property type="match status" value="1"/>
</dbReference>
<keyword evidence="1" id="KW-0812">Transmembrane</keyword>
<dbReference type="Pfam" id="PF01970">
    <property type="entry name" value="TctA"/>
    <property type="match status" value="1"/>
</dbReference>
<sequence length="507" mass="52450">MSAIIDALLSAALTLFSWPTILYVVIGAMLGMLFGLLPGLGGPILLSLLIPVTYGFDPEAAIVLLAGSLGGVAFGGSITAILINTPGTPPNAATTFDGYPLARQNRAGEALGISATASALGAMFGLIVLALLIPVAREVILAFSPPEFFWIAVLGLTVIAFVAQGSFLKGLVSGGLGLLISFIGFSGVVGTYRFGFGTEVLWGGIELIAALIGLFAIAEVIKLTVEETESIADKEQAAVSGGRLKGVKTVFKHWNVFGRSALIGTITGIIPGAGGTVANFIAYIQAAQTSDNPEKFGHGAVEGVIASEASNDAKDGGSLLPTLVFGIPGSATAAVLLAGLILHGVNPGQDLLTSELPTLFLLLLALLVANLVTSLIGVSIANQLAKITHVPVQLLIPVVLTLSLVGAYALRSNMFDVFVAVAFGFLGYGMVIYDYSRVAVIIALVLGPLMENSFIQSLQMSDSGYWIFVTRPISFVLALLIVLMLVMPLVRSIVSLNGIKPTLRGGS</sequence>
<organism evidence="3 4">
    <name type="scientific">Natrinema soli</name>
    <dbReference type="NCBI Taxonomy" id="1930624"/>
    <lineage>
        <taxon>Archaea</taxon>
        <taxon>Methanobacteriati</taxon>
        <taxon>Methanobacteriota</taxon>
        <taxon>Stenosarchaea group</taxon>
        <taxon>Halobacteria</taxon>
        <taxon>Halobacteriales</taxon>
        <taxon>Natrialbaceae</taxon>
        <taxon>Natrinema</taxon>
    </lineage>
</organism>
<feature type="transmembrane region" description="Helical" evidence="1">
    <location>
        <begin position="465"/>
        <end position="490"/>
    </location>
</feature>
<name>A0ABD5SQY9_9EURY</name>
<feature type="transmembrane region" description="Helical" evidence="1">
    <location>
        <begin position="417"/>
        <end position="445"/>
    </location>
</feature>
<accession>A0ABD5SQY9</accession>
<feature type="transmembrane region" description="Helical" evidence="1">
    <location>
        <begin position="261"/>
        <end position="284"/>
    </location>
</feature>
<feature type="transmembrane region" description="Helical" evidence="1">
    <location>
        <begin position="110"/>
        <end position="136"/>
    </location>
</feature>
<evidence type="ECO:0000256" key="1">
    <source>
        <dbReference type="SAM" id="Phobius"/>
    </source>
</evidence>
<protein>
    <submittedName>
        <fullName evidence="3">Tripartite tricarboxylate transporter permease</fullName>
    </submittedName>
</protein>
<keyword evidence="1" id="KW-1133">Transmembrane helix</keyword>
<feature type="domain" description="DUF112" evidence="2">
    <location>
        <begin position="21"/>
        <end position="441"/>
    </location>
</feature>
<dbReference type="InterPro" id="IPR002823">
    <property type="entry name" value="DUF112_TM"/>
</dbReference>
<feature type="transmembrane region" description="Helical" evidence="1">
    <location>
        <begin position="60"/>
        <end position="83"/>
    </location>
</feature>
<feature type="transmembrane region" description="Helical" evidence="1">
    <location>
        <begin position="200"/>
        <end position="221"/>
    </location>
</feature>
<gene>
    <name evidence="3" type="ORF">ACFQE6_14355</name>
</gene>
<keyword evidence="1" id="KW-0472">Membrane</keyword>
<proteinExistence type="predicted"/>
<dbReference type="AlphaFoldDB" id="A0ABD5SQY9"/>
<evidence type="ECO:0000259" key="2">
    <source>
        <dbReference type="Pfam" id="PF01970"/>
    </source>
</evidence>
<feature type="transmembrane region" description="Helical" evidence="1">
    <location>
        <begin position="392"/>
        <end position="410"/>
    </location>
</feature>
<dbReference type="EMBL" id="JBHSWV010000214">
    <property type="protein sequence ID" value="MFC6766131.1"/>
    <property type="molecule type" value="Genomic_DNA"/>
</dbReference>